<dbReference type="InterPro" id="IPR015424">
    <property type="entry name" value="PyrdxlP-dep_Trfase"/>
</dbReference>
<dbReference type="AlphaFoldDB" id="A0A1W2G722"/>
<dbReference type="OrthoDB" id="513408at2"/>
<dbReference type="SUPFAM" id="SSF53383">
    <property type="entry name" value="PLP-dependent transferases"/>
    <property type="match status" value="1"/>
</dbReference>
<dbReference type="Pfam" id="PF00266">
    <property type="entry name" value="Aminotran_5"/>
    <property type="match status" value="1"/>
</dbReference>
<dbReference type="InterPro" id="IPR000192">
    <property type="entry name" value="Aminotrans_V_dom"/>
</dbReference>
<evidence type="ECO:0000313" key="3">
    <source>
        <dbReference type="EMBL" id="SMD32391.1"/>
    </source>
</evidence>
<organism evidence="3 4">
    <name type="scientific">Reichenbachiella faecimaris</name>
    <dbReference type="NCBI Taxonomy" id="692418"/>
    <lineage>
        <taxon>Bacteria</taxon>
        <taxon>Pseudomonadati</taxon>
        <taxon>Bacteroidota</taxon>
        <taxon>Cytophagia</taxon>
        <taxon>Cytophagales</taxon>
        <taxon>Reichenbachiellaceae</taxon>
        <taxon>Reichenbachiella</taxon>
    </lineage>
</organism>
<keyword evidence="4" id="KW-1185">Reference proteome</keyword>
<dbReference type="Gene3D" id="3.90.1150.10">
    <property type="entry name" value="Aspartate Aminotransferase, domain 1"/>
    <property type="match status" value="1"/>
</dbReference>
<reference evidence="3 4" key="1">
    <citation type="submission" date="2017-04" db="EMBL/GenBank/DDBJ databases">
        <authorList>
            <person name="Afonso C.L."/>
            <person name="Miller P.J."/>
            <person name="Scott M.A."/>
            <person name="Spackman E."/>
            <person name="Goraichik I."/>
            <person name="Dimitrov K.M."/>
            <person name="Suarez D.L."/>
            <person name="Swayne D.E."/>
        </authorList>
    </citation>
    <scope>NUCLEOTIDE SEQUENCE [LARGE SCALE GENOMIC DNA]</scope>
    <source>
        <strain evidence="3 4">DSM 26133</strain>
    </source>
</reference>
<dbReference type="STRING" id="692418.SAMN04488029_0736"/>
<dbReference type="RefSeq" id="WP_084371050.1">
    <property type="nucleotide sequence ID" value="NZ_FWYF01000001.1"/>
</dbReference>
<dbReference type="Gene3D" id="3.40.640.10">
    <property type="entry name" value="Type I PLP-dependent aspartate aminotransferase-like (Major domain)"/>
    <property type="match status" value="1"/>
</dbReference>
<dbReference type="EMBL" id="FWYF01000001">
    <property type="protein sequence ID" value="SMD32391.1"/>
    <property type="molecule type" value="Genomic_DNA"/>
</dbReference>
<keyword evidence="1" id="KW-0663">Pyridoxal phosphate</keyword>
<dbReference type="PANTHER" id="PTHR43586">
    <property type="entry name" value="CYSTEINE DESULFURASE"/>
    <property type="match status" value="1"/>
</dbReference>
<gene>
    <name evidence="3" type="ORF">SAMN04488029_0736</name>
</gene>
<evidence type="ECO:0000256" key="1">
    <source>
        <dbReference type="ARBA" id="ARBA00022898"/>
    </source>
</evidence>
<dbReference type="InterPro" id="IPR015422">
    <property type="entry name" value="PyrdxlP-dep_Trfase_small"/>
</dbReference>
<name>A0A1W2G722_REIFA</name>
<evidence type="ECO:0000313" key="4">
    <source>
        <dbReference type="Proteomes" id="UP000192472"/>
    </source>
</evidence>
<feature type="domain" description="Aminotransferase class V" evidence="2">
    <location>
        <begin position="47"/>
        <end position="358"/>
    </location>
</feature>
<dbReference type="InterPro" id="IPR015421">
    <property type="entry name" value="PyrdxlP-dep_Trfase_major"/>
</dbReference>
<dbReference type="Proteomes" id="UP000192472">
    <property type="component" value="Unassembled WGS sequence"/>
</dbReference>
<protein>
    <submittedName>
        <fullName evidence="3">Selenocysteine lyase/Cysteine desulfurase</fullName>
    </submittedName>
</protein>
<keyword evidence="3" id="KW-0456">Lyase</keyword>
<dbReference type="PANTHER" id="PTHR43586:SF15">
    <property type="entry name" value="BLR3095 PROTEIN"/>
    <property type="match status" value="1"/>
</dbReference>
<dbReference type="GO" id="GO:0016829">
    <property type="term" value="F:lyase activity"/>
    <property type="evidence" value="ECO:0007669"/>
    <property type="project" value="UniProtKB-KW"/>
</dbReference>
<evidence type="ECO:0000259" key="2">
    <source>
        <dbReference type="Pfam" id="PF00266"/>
    </source>
</evidence>
<accession>A0A1W2G722</accession>
<sequence>MRVDWNQIRANYQLPNEKVFFETPYFGAMSDATVEKQMDCIKSLQTQGNTLYAETIEKSEDIREKILEVTNAKHHHAALIGDVSTAMVHLADRLSDKKIVLLDQDFPSVTAPWVGRKCNIEWIAREGYNYPLDKIEEQLKRGAEVLVLSWVMYNSGLIFDLKVIGDMCKKYGAIFIVDGTQGLGPHELDLSEVYIDVFLATCYKWLLAGYGTGVAIARQHFEEKYPFEVAGHCSIVDGKEDVKDVDNYVSGVRRFELGHVKTQQVFALHQSLHELLEIGFENIQTRTKELHACLVDELSRIDIELITPTPMSSNILMIEGSEARVKALRAANVAFTHRHGLIRLGIYFYNNEKDIERLIQALK</sequence>
<proteinExistence type="predicted"/>